<dbReference type="STRING" id="199890.A0A182P6Z1"/>
<sequence length="847" mass="90655">MDEWRELAETAMNDILGWYGYDSVDRLELAANNVLPTTTTTTSTSGPVLDEEGPGVRLKPDSDNNGSPSQAATNLLKTKSSGGSSKHNHHQHQPSTLGGHFLSRQQDDPVANSLPSTSSSGGERRGRDGTSVGRPGLAASPPSSVTSATTARNGIVLHHQAHQQLQQQQQQHGPVPAGGGESSTSEKDSSRESSKSPMLMKMLTDKQEQTCQWCRKVIPSHQTGILGTTEGMIFCTEACFSQSRRASFKRAKTCDWCRHVRHAVSYVDFQDGASQLQFCSDKCLNQYKMQIFCNETQAHLEMNPHLKEKSSSAGSLITPELWMKNCKSCSISPVSDRSESVSPVPSLPMRSSPEPSPVLLRSPTPVKKPLISVAPASKLLSKSHQQSTLSRPNPKSSRKRRTGHRPQLAGTNTSHPSKRAATTHQTDAYGGGLTSSNASLNNNNVTIPNNNLTGSPSSVITTGPGKSAPSVQDLRILQKKHLTPNDGTSLTGFDGTGGTLGPPPPAPPPLNIPPQFLPPPLNMLRPPFFPLNPAQLRFPSGMPNIPNAQPPPPAPPMGPPPSPLSGGPLGPGSRPPVPNLLGFGAAPPVTILVPYPIIVPLPLPIPVPIPVIDFLKAALPKDESVPAAGEQQSKQKGTGATRQDPAGTDATVMLVDSDETTMGEEALPAVEDDSDVPLDFTVSGHRKEPDRDVAANSRVDAWCEVENTAPVGSSPVSANVTAPTYALSTIATNETDPCPPNGDNRRDGSACEESAKRLLPKFKITRLEVGKLQDDGDGDGTKEETDIERERKEMVERSRPLRKRKRLVVQQHLHTEQEQPDRLNDDGTGENQEIGGGIELRSGNKAK</sequence>
<dbReference type="Proteomes" id="UP000075885">
    <property type="component" value="Unassembled WGS sequence"/>
</dbReference>
<accession>A0A182P6Z1</accession>
<feature type="compositionally biased region" description="Pro residues" evidence="1">
    <location>
        <begin position="548"/>
        <end position="563"/>
    </location>
</feature>
<dbReference type="VEuPathDB" id="VectorBase:AEPI002691"/>
<feature type="compositionally biased region" description="Polar residues" evidence="1">
    <location>
        <begin position="409"/>
        <end position="426"/>
    </location>
</feature>
<dbReference type="GO" id="GO:0048513">
    <property type="term" value="P:animal organ development"/>
    <property type="evidence" value="ECO:0007669"/>
    <property type="project" value="TreeGrafter"/>
</dbReference>
<keyword evidence="3" id="KW-1185">Reference proteome</keyword>
<name>A0A182P6Z1_9DIPT</name>
<protein>
    <recommendedName>
        <fullName evidence="4">Sine oculis-binding protein</fullName>
    </recommendedName>
</protein>
<feature type="compositionally biased region" description="Low complexity" evidence="1">
    <location>
        <begin position="138"/>
        <end position="148"/>
    </location>
</feature>
<evidence type="ECO:0000313" key="3">
    <source>
        <dbReference type="Proteomes" id="UP000075885"/>
    </source>
</evidence>
<dbReference type="Pfam" id="PF15279">
    <property type="entry name" value="SOBP"/>
    <property type="match status" value="1"/>
</dbReference>
<evidence type="ECO:0008006" key="4">
    <source>
        <dbReference type="Google" id="ProtNLM"/>
    </source>
</evidence>
<evidence type="ECO:0000256" key="1">
    <source>
        <dbReference type="SAM" id="MobiDB-lite"/>
    </source>
</evidence>
<dbReference type="PANTHER" id="PTHR23186:SF4">
    <property type="entry name" value="GH22790P"/>
    <property type="match status" value="1"/>
</dbReference>
<feature type="compositionally biased region" description="Polar residues" evidence="1">
    <location>
        <begin position="330"/>
        <end position="343"/>
    </location>
</feature>
<dbReference type="AlphaFoldDB" id="A0A182P6Z1"/>
<organism evidence="2 3">
    <name type="scientific">Anopheles epiroticus</name>
    <dbReference type="NCBI Taxonomy" id="199890"/>
    <lineage>
        <taxon>Eukaryota</taxon>
        <taxon>Metazoa</taxon>
        <taxon>Ecdysozoa</taxon>
        <taxon>Arthropoda</taxon>
        <taxon>Hexapoda</taxon>
        <taxon>Insecta</taxon>
        <taxon>Pterygota</taxon>
        <taxon>Neoptera</taxon>
        <taxon>Endopterygota</taxon>
        <taxon>Diptera</taxon>
        <taxon>Nematocera</taxon>
        <taxon>Culicoidea</taxon>
        <taxon>Culicidae</taxon>
        <taxon>Anophelinae</taxon>
        <taxon>Anopheles</taxon>
    </lineage>
</organism>
<dbReference type="GO" id="GO:0005634">
    <property type="term" value="C:nucleus"/>
    <property type="evidence" value="ECO:0007669"/>
    <property type="project" value="TreeGrafter"/>
</dbReference>
<feature type="region of interest" description="Disordered" evidence="1">
    <location>
        <begin position="376"/>
        <end position="442"/>
    </location>
</feature>
<feature type="compositionally biased region" description="Basic and acidic residues" evidence="1">
    <location>
        <begin position="813"/>
        <end position="825"/>
    </location>
</feature>
<dbReference type="PANTHER" id="PTHR23186">
    <property type="entry name" value="RETINOIC ACID-INDUCED PROTEIN 2"/>
    <property type="match status" value="1"/>
</dbReference>
<feature type="compositionally biased region" description="Polar residues" evidence="1">
    <location>
        <begin position="63"/>
        <end position="78"/>
    </location>
</feature>
<evidence type="ECO:0000313" key="2">
    <source>
        <dbReference type="EnsemblMetazoa" id="AEPI002691-PA"/>
    </source>
</evidence>
<reference evidence="3" key="1">
    <citation type="submission" date="2013-03" db="EMBL/GenBank/DDBJ databases">
        <title>The Genome Sequence of Anopheles epiroticus epiroticus2.</title>
        <authorList>
            <consortium name="The Broad Institute Genomics Platform"/>
            <person name="Neafsey D.E."/>
            <person name="Howell P."/>
            <person name="Walker B."/>
            <person name="Young S.K."/>
            <person name="Zeng Q."/>
            <person name="Gargeya S."/>
            <person name="Fitzgerald M."/>
            <person name="Haas B."/>
            <person name="Abouelleil A."/>
            <person name="Allen A.W."/>
            <person name="Alvarado L."/>
            <person name="Arachchi H.M."/>
            <person name="Berlin A.M."/>
            <person name="Chapman S.B."/>
            <person name="Gainer-Dewar J."/>
            <person name="Goldberg J."/>
            <person name="Griggs A."/>
            <person name="Gujja S."/>
            <person name="Hansen M."/>
            <person name="Howarth C."/>
            <person name="Imamovic A."/>
            <person name="Ireland A."/>
            <person name="Larimer J."/>
            <person name="McCowan C."/>
            <person name="Murphy C."/>
            <person name="Pearson M."/>
            <person name="Poon T.W."/>
            <person name="Priest M."/>
            <person name="Roberts A."/>
            <person name="Saif S."/>
            <person name="Shea T."/>
            <person name="Sisk P."/>
            <person name="Sykes S."/>
            <person name="Wortman J."/>
            <person name="Nusbaum C."/>
            <person name="Birren B."/>
        </authorList>
    </citation>
    <scope>NUCLEOTIDE SEQUENCE [LARGE SCALE GENOMIC DNA]</scope>
    <source>
        <strain evidence="3">Epiroticus2</strain>
    </source>
</reference>
<feature type="region of interest" description="Disordered" evidence="1">
    <location>
        <begin position="625"/>
        <end position="646"/>
    </location>
</feature>
<feature type="compositionally biased region" description="Basic and acidic residues" evidence="1">
    <location>
        <begin position="743"/>
        <end position="754"/>
    </location>
</feature>
<dbReference type="EnsemblMetazoa" id="AEPI002691-RA">
    <property type="protein sequence ID" value="AEPI002691-PA"/>
    <property type="gene ID" value="AEPI002691"/>
</dbReference>
<feature type="compositionally biased region" description="Polar residues" evidence="1">
    <location>
        <begin position="630"/>
        <end position="641"/>
    </location>
</feature>
<feature type="region of interest" description="Disordered" evidence="1">
    <location>
        <begin position="37"/>
        <end position="148"/>
    </location>
</feature>
<feature type="compositionally biased region" description="Polar residues" evidence="1">
    <location>
        <begin position="380"/>
        <end position="389"/>
    </location>
</feature>
<feature type="region of interest" description="Disordered" evidence="1">
    <location>
        <begin position="731"/>
        <end position="754"/>
    </location>
</feature>
<reference evidence="2" key="2">
    <citation type="submission" date="2020-05" db="UniProtKB">
        <authorList>
            <consortium name="EnsemblMetazoa"/>
        </authorList>
    </citation>
    <scope>IDENTIFICATION</scope>
    <source>
        <strain evidence="2">Epiroticus2</strain>
    </source>
</reference>
<dbReference type="InterPro" id="IPR026092">
    <property type="entry name" value="RAI2/SOBP"/>
</dbReference>
<feature type="compositionally biased region" description="Low complexity" evidence="1">
    <location>
        <begin position="161"/>
        <end position="175"/>
    </location>
</feature>
<feature type="compositionally biased region" description="Basic and acidic residues" evidence="1">
    <location>
        <begin position="766"/>
        <end position="799"/>
    </location>
</feature>
<feature type="region of interest" description="Disordered" evidence="1">
    <location>
        <begin position="161"/>
        <end position="198"/>
    </location>
</feature>
<feature type="region of interest" description="Disordered" evidence="1">
    <location>
        <begin position="330"/>
        <end position="364"/>
    </location>
</feature>
<feature type="compositionally biased region" description="Basic and acidic residues" evidence="1">
    <location>
        <begin position="184"/>
        <end position="194"/>
    </location>
</feature>
<feature type="region of interest" description="Disordered" evidence="1">
    <location>
        <begin position="540"/>
        <end position="575"/>
    </location>
</feature>
<feature type="region of interest" description="Disordered" evidence="1">
    <location>
        <begin position="766"/>
        <end position="847"/>
    </location>
</feature>
<proteinExistence type="predicted"/>